<keyword evidence="11" id="KW-1207">Sterol metabolism</keyword>
<dbReference type="InterPro" id="IPR013750">
    <property type="entry name" value="GHMP_kinase_C_dom"/>
</dbReference>
<evidence type="ECO:0000256" key="13">
    <source>
        <dbReference type="ARBA" id="ARBA00023277"/>
    </source>
</evidence>
<feature type="domain" description="GHMP kinase C-terminal" evidence="17">
    <location>
        <begin position="412"/>
        <end position="481"/>
    </location>
</feature>
<dbReference type="GO" id="GO:0005829">
    <property type="term" value="C:cytosol"/>
    <property type="evidence" value="ECO:0007669"/>
    <property type="project" value="TreeGrafter"/>
</dbReference>
<dbReference type="PROSITE" id="PS00627">
    <property type="entry name" value="GHMP_KINASES_ATP"/>
    <property type="match status" value="1"/>
</dbReference>
<comment type="pathway">
    <text evidence="1">Carbohydrate metabolism; galactose metabolism.</text>
</comment>
<evidence type="ECO:0000256" key="2">
    <source>
        <dbReference type="ARBA" id="ARBA00006566"/>
    </source>
</evidence>
<dbReference type="Proteomes" id="UP000053328">
    <property type="component" value="Unassembled WGS sequence"/>
</dbReference>
<evidence type="ECO:0000256" key="1">
    <source>
        <dbReference type="ARBA" id="ARBA00004947"/>
    </source>
</evidence>
<dbReference type="FunFam" id="3.30.70.3170:FF:000002">
    <property type="entry name" value="Galactokinase"/>
    <property type="match status" value="1"/>
</dbReference>
<evidence type="ECO:0000313" key="19">
    <source>
        <dbReference type="EMBL" id="KIW10610.1"/>
    </source>
</evidence>
<dbReference type="NCBIfam" id="TIGR00131">
    <property type="entry name" value="gal_kin"/>
    <property type="match status" value="1"/>
</dbReference>
<evidence type="ECO:0000259" key="16">
    <source>
        <dbReference type="Pfam" id="PF00288"/>
    </source>
</evidence>
<dbReference type="InterPro" id="IPR020568">
    <property type="entry name" value="Ribosomal_Su5_D2-typ_SF"/>
</dbReference>
<name>A0A0D2AVY8_9EURO</name>
<dbReference type="GO" id="GO:0005524">
    <property type="term" value="F:ATP binding"/>
    <property type="evidence" value="ECO:0007669"/>
    <property type="project" value="UniProtKB-KW"/>
</dbReference>
<dbReference type="EC" id="2.7.1.6" evidence="3"/>
<evidence type="ECO:0000256" key="5">
    <source>
        <dbReference type="ARBA" id="ARBA00022679"/>
    </source>
</evidence>
<keyword evidence="12" id="KW-0753">Steroid metabolism</keyword>
<evidence type="ECO:0000256" key="8">
    <source>
        <dbReference type="ARBA" id="ARBA00022840"/>
    </source>
</evidence>
<organism evidence="19 20">
    <name type="scientific">Exophiala spinifera</name>
    <dbReference type="NCBI Taxonomy" id="91928"/>
    <lineage>
        <taxon>Eukaryota</taxon>
        <taxon>Fungi</taxon>
        <taxon>Dikarya</taxon>
        <taxon>Ascomycota</taxon>
        <taxon>Pezizomycotina</taxon>
        <taxon>Eurotiomycetes</taxon>
        <taxon>Chaetothyriomycetidae</taxon>
        <taxon>Chaetothyriales</taxon>
        <taxon>Herpotrichiellaceae</taxon>
        <taxon>Exophiala</taxon>
    </lineage>
</organism>
<keyword evidence="20" id="KW-1185">Reference proteome</keyword>
<dbReference type="Gene3D" id="3.30.230.10">
    <property type="match status" value="1"/>
</dbReference>
<accession>A0A0D2AVY8</accession>
<dbReference type="GO" id="GO:0016126">
    <property type="term" value="P:sterol biosynthetic process"/>
    <property type="evidence" value="ECO:0007669"/>
    <property type="project" value="UniProtKB-KW"/>
</dbReference>
<dbReference type="InterPro" id="IPR019741">
    <property type="entry name" value="Galactokinase_CS"/>
</dbReference>
<evidence type="ECO:0000256" key="6">
    <source>
        <dbReference type="ARBA" id="ARBA00022741"/>
    </source>
</evidence>
<evidence type="ECO:0000256" key="12">
    <source>
        <dbReference type="ARBA" id="ARBA00023221"/>
    </source>
</evidence>
<sequence length="516" mass="56613">MSKLVPKVNSLDDVYVGASAGDSVPAELRHRFENLVTFFQTKYGGRPDFVSRSPGRVNIIGEHIDYSLYDCLPTAVTVDVLIATRVVKDDSTGQPTIKIANINSTKYPSKVYTIPSSGAVEVDKAHHAWSNYFLAGLKGSLPYLREKLGESFKPQGMEIVVDGNVPSGGGLSSSAAFVCASALAVMAANNYDISKQDLLDLCIVSERAVGVFSGGMDQAASIFSERGYLLYCHFFPKFSAEHVPVPVSDPEVTFLIAQSFVTSDKAVTAPIHYNLRVVEVTLATVVLAKMHDIALNPDDSSLGFCLRNFQEEIMKKEGRRDEPMADQIKSVIDIINTKLDKDSYTLDDIARILGISVSQLETQYLSKFPIQADSFKLRQRALHVLEEAERVHQFKDVLSTSTKLDQEKLLFLGDLMNRTQVSCKDVYECSCPEVDDICSIARKAGAYGSRLTGAGWGGCTVHLVPQEKVAAVTEALKQEYYFKKFPDISEEKLRDALVISKPSQGSSLIVGSALDF</sequence>
<dbReference type="Gene3D" id="1.20.1440.340">
    <property type="match status" value="1"/>
</dbReference>
<gene>
    <name evidence="19" type="ORF">PV08_11574</name>
</gene>
<dbReference type="PRINTS" id="PR00473">
    <property type="entry name" value="GALCTOKINASE"/>
</dbReference>
<keyword evidence="6" id="KW-0547">Nucleotide-binding</keyword>
<evidence type="ECO:0000256" key="10">
    <source>
        <dbReference type="ARBA" id="ARBA00023144"/>
    </source>
</evidence>
<dbReference type="AlphaFoldDB" id="A0A0D2AVY8"/>
<keyword evidence="5" id="KW-0808">Transferase</keyword>
<reference evidence="19 20" key="1">
    <citation type="submission" date="2015-01" db="EMBL/GenBank/DDBJ databases">
        <title>The Genome Sequence of Exophiala spinifera CBS89968.</title>
        <authorList>
            <consortium name="The Broad Institute Genomics Platform"/>
            <person name="Cuomo C."/>
            <person name="de Hoog S."/>
            <person name="Gorbushina A."/>
            <person name="Stielow B."/>
            <person name="Teixiera M."/>
            <person name="Abouelleil A."/>
            <person name="Chapman S.B."/>
            <person name="Priest M."/>
            <person name="Young S.K."/>
            <person name="Wortman J."/>
            <person name="Nusbaum C."/>
            <person name="Birren B."/>
        </authorList>
    </citation>
    <scope>NUCLEOTIDE SEQUENCE [LARGE SCALE GENOMIC DNA]</scope>
    <source>
        <strain evidence="19 20">CBS 89968</strain>
    </source>
</reference>
<keyword evidence="10" id="KW-0299">Galactose metabolism</keyword>
<protein>
    <recommendedName>
        <fullName evidence="4">Galactokinase</fullName>
        <ecNumber evidence="3">2.7.1.6</ecNumber>
    </recommendedName>
    <alternativeName>
        <fullName evidence="14">Galactose kinase</fullName>
    </alternativeName>
</protein>
<evidence type="ECO:0000256" key="14">
    <source>
        <dbReference type="ARBA" id="ARBA00029590"/>
    </source>
</evidence>
<evidence type="ECO:0000259" key="17">
    <source>
        <dbReference type="Pfam" id="PF08544"/>
    </source>
</evidence>
<keyword evidence="13" id="KW-0119">Carbohydrate metabolism</keyword>
<dbReference type="HOGENOM" id="CLU_017814_6_2_1"/>
<dbReference type="RefSeq" id="XP_016230826.1">
    <property type="nucleotide sequence ID" value="XM_016385882.1"/>
</dbReference>
<evidence type="ECO:0000256" key="15">
    <source>
        <dbReference type="ARBA" id="ARBA00049538"/>
    </source>
</evidence>
<dbReference type="Pfam" id="PF00288">
    <property type="entry name" value="GHMP_kinases_N"/>
    <property type="match status" value="1"/>
</dbReference>
<dbReference type="PANTHER" id="PTHR10457:SF7">
    <property type="entry name" value="GALACTOKINASE-RELATED"/>
    <property type="match status" value="1"/>
</dbReference>
<dbReference type="InterPro" id="IPR036554">
    <property type="entry name" value="GHMP_kinase_C_sf"/>
</dbReference>
<keyword evidence="8" id="KW-0067">ATP-binding</keyword>
<comment type="similarity">
    <text evidence="2">Belongs to the GHMP kinase family. GalK subfamily.</text>
</comment>
<dbReference type="FunFam" id="3.30.230.10:FF:000056">
    <property type="entry name" value="GAL1p Galactokinase"/>
    <property type="match status" value="1"/>
</dbReference>
<dbReference type="PROSITE" id="PS00106">
    <property type="entry name" value="GALACTOKINASE"/>
    <property type="match status" value="1"/>
</dbReference>
<dbReference type="FunFam" id="1.20.1440.340:FF:000003">
    <property type="entry name" value="GAL1p Galactokinase"/>
    <property type="match status" value="1"/>
</dbReference>
<dbReference type="InterPro" id="IPR019539">
    <property type="entry name" value="GalKase_N"/>
</dbReference>
<dbReference type="GO" id="GO:0006012">
    <property type="term" value="P:galactose metabolic process"/>
    <property type="evidence" value="ECO:0007669"/>
    <property type="project" value="UniProtKB-UniPathway"/>
</dbReference>
<keyword evidence="9" id="KW-0444">Lipid biosynthesis</keyword>
<evidence type="ECO:0000259" key="18">
    <source>
        <dbReference type="Pfam" id="PF10509"/>
    </source>
</evidence>
<dbReference type="InterPro" id="IPR006203">
    <property type="entry name" value="GHMP_knse_ATP-bd_CS"/>
</dbReference>
<keyword evidence="9" id="KW-0752">Steroid biosynthesis</keyword>
<proteinExistence type="inferred from homology"/>
<dbReference type="PIRSF" id="PIRSF000530">
    <property type="entry name" value="Galactokinase"/>
    <property type="match status" value="1"/>
</dbReference>
<dbReference type="InterPro" id="IPR014721">
    <property type="entry name" value="Ribsml_uS5_D2-typ_fold_subgr"/>
</dbReference>
<dbReference type="EMBL" id="KN847500">
    <property type="protein sequence ID" value="KIW10610.1"/>
    <property type="molecule type" value="Genomic_DNA"/>
</dbReference>
<dbReference type="SUPFAM" id="SSF55060">
    <property type="entry name" value="GHMP Kinase, C-terminal domain"/>
    <property type="match status" value="1"/>
</dbReference>
<dbReference type="Pfam" id="PF08544">
    <property type="entry name" value="GHMP_kinases_C"/>
    <property type="match status" value="1"/>
</dbReference>
<dbReference type="GeneID" id="27338657"/>
<feature type="domain" description="GHMP kinase N-terminal" evidence="16">
    <location>
        <begin position="142"/>
        <end position="224"/>
    </location>
</feature>
<dbReference type="GO" id="GO:0000411">
    <property type="term" value="P:positive regulation of transcription by galactose"/>
    <property type="evidence" value="ECO:0007669"/>
    <property type="project" value="UniProtKB-ARBA"/>
</dbReference>
<evidence type="ECO:0000256" key="4">
    <source>
        <dbReference type="ARBA" id="ARBA00019487"/>
    </source>
</evidence>
<dbReference type="Gene3D" id="3.30.70.3170">
    <property type="match status" value="1"/>
</dbReference>
<dbReference type="OrthoDB" id="187738at2759"/>
<feature type="domain" description="Galactokinase N-terminal" evidence="18">
    <location>
        <begin position="38"/>
        <end position="85"/>
    </location>
</feature>
<dbReference type="PANTHER" id="PTHR10457">
    <property type="entry name" value="MEVALONATE KINASE/GALACTOKINASE"/>
    <property type="match status" value="1"/>
</dbReference>
<evidence type="ECO:0000256" key="7">
    <source>
        <dbReference type="ARBA" id="ARBA00022777"/>
    </source>
</evidence>
<dbReference type="STRING" id="91928.A0A0D2AVY8"/>
<comment type="catalytic activity">
    <reaction evidence="15">
        <text>alpha-D-galactose + ATP = alpha-D-galactose 1-phosphate + ADP + H(+)</text>
        <dbReference type="Rhea" id="RHEA:13553"/>
        <dbReference type="ChEBI" id="CHEBI:15378"/>
        <dbReference type="ChEBI" id="CHEBI:28061"/>
        <dbReference type="ChEBI" id="CHEBI:30616"/>
        <dbReference type="ChEBI" id="CHEBI:58336"/>
        <dbReference type="ChEBI" id="CHEBI:456216"/>
        <dbReference type="EC" id="2.7.1.6"/>
    </reaction>
    <physiologicalReaction direction="left-to-right" evidence="15">
        <dbReference type="Rhea" id="RHEA:13554"/>
    </physiologicalReaction>
</comment>
<dbReference type="VEuPathDB" id="FungiDB:PV08_11574"/>
<dbReference type="UniPathway" id="UPA00214"/>
<dbReference type="PRINTS" id="PR00959">
    <property type="entry name" value="MEVGALKINASE"/>
</dbReference>
<keyword evidence="7 19" id="KW-0418">Kinase</keyword>
<evidence type="ECO:0000256" key="3">
    <source>
        <dbReference type="ARBA" id="ARBA00012315"/>
    </source>
</evidence>
<dbReference type="GO" id="GO:0004335">
    <property type="term" value="F:galactokinase activity"/>
    <property type="evidence" value="ECO:0007669"/>
    <property type="project" value="UniProtKB-EC"/>
</dbReference>
<keyword evidence="12" id="KW-0443">Lipid metabolism</keyword>
<evidence type="ECO:0000313" key="20">
    <source>
        <dbReference type="Proteomes" id="UP000053328"/>
    </source>
</evidence>
<evidence type="ECO:0000256" key="11">
    <source>
        <dbReference type="ARBA" id="ARBA00023166"/>
    </source>
</evidence>
<dbReference type="Pfam" id="PF10509">
    <property type="entry name" value="GalKase_gal_bdg"/>
    <property type="match status" value="1"/>
</dbReference>
<evidence type="ECO:0000256" key="9">
    <source>
        <dbReference type="ARBA" id="ARBA00023011"/>
    </source>
</evidence>
<dbReference type="InterPro" id="IPR006204">
    <property type="entry name" value="GHMP_kinase_N_dom"/>
</dbReference>
<dbReference type="SUPFAM" id="SSF54211">
    <property type="entry name" value="Ribosomal protein S5 domain 2-like"/>
    <property type="match status" value="1"/>
</dbReference>
<dbReference type="InterPro" id="IPR006206">
    <property type="entry name" value="Mevalonate/galactokinase"/>
</dbReference>
<dbReference type="InterPro" id="IPR000705">
    <property type="entry name" value="Galactokinase"/>
</dbReference>
<keyword evidence="9" id="KW-0756">Sterol biosynthesis</keyword>